<feature type="binding site" evidence="4">
    <location>
        <position position="172"/>
    </location>
    <ligand>
        <name>Mn(2+)</name>
        <dbReference type="ChEBI" id="CHEBI:29035"/>
        <label>1</label>
    </ligand>
</feature>
<reference evidence="6" key="1">
    <citation type="submission" date="2016-10" db="EMBL/GenBank/DDBJ databases">
        <authorList>
            <person name="Varghese N."/>
            <person name="Submissions S."/>
        </authorList>
    </citation>
    <scope>NUCLEOTIDE SEQUENCE [LARGE SCALE GENOMIC DNA]</scope>
    <source>
        <strain evidence="6">DSM 22082</strain>
    </source>
</reference>
<feature type="binding site" evidence="4">
    <location>
        <position position="168"/>
    </location>
    <ligand>
        <name>Mn(2+)</name>
        <dbReference type="ChEBI" id="CHEBI:29035"/>
        <label>1</label>
    </ligand>
</feature>
<proteinExistence type="inferred from homology"/>
<comment type="cofactor">
    <cofactor evidence="4">
        <name>Mn(2+)</name>
        <dbReference type="ChEBI" id="CHEBI:29035"/>
    </cofactor>
    <text evidence="4">Binds 2 manganese ions per subunit.</text>
</comment>
<feature type="binding site" evidence="4">
    <location>
        <position position="247"/>
    </location>
    <ligand>
        <name>Mn(2+)</name>
        <dbReference type="ChEBI" id="CHEBI:29035"/>
        <label>1</label>
    </ligand>
</feature>
<gene>
    <name evidence="6" type="ORF">SAMN04489751_0977</name>
</gene>
<name>A0A1H1NM93_BRESA</name>
<evidence type="ECO:0000313" key="6">
    <source>
        <dbReference type="EMBL" id="SDR99449.1"/>
    </source>
</evidence>
<dbReference type="InterPro" id="IPR023696">
    <property type="entry name" value="Ureohydrolase_dom_sf"/>
</dbReference>
<dbReference type="PANTHER" id="PTHR11358:SF26">
    <property type="entry name" value="GUANIDINO ACID HYDROLASE, MITOCHONDRIAL"/>
    <property type="match status" value="1"/>
</dbReference>
<feature type="binding site" evidence="4">
    <location>
        <position position="144"/>
    </location>
    <ligand>
        <name>Mn(2+)</name>
        <dbReference type="ChEBI" id="CHEBI:29035"/>
        <label>1</label>
    </ligand>
</feature>
<dbReference type="STRING" id="629680.SAMN04489751_0977"/>
<dbReference type="InterPro" id="IPR020855">
    <property type="entry name" value="Ureohydrolase_Mn_BS"/>
</dbReference>
<evidence type="ECO:0000256" key="1">
    <source>
        <dbReference type="ARBA" id="ARBA00009227"/>
    </source>
</evidence>
<keyword evidence="2 4" id="KW-0479">Metal-binding</keyword>
<feature type="binding site" evidence="4">
    <location>
        <position position="170"/>
    </location>
    <ligand>
        <name>Mn(2+)</name>
        <dbReference type="ChEBI" id="CHEBI:29035"/>
        <label>1</label>
    </ligand>
</feature>
<organism evidence="6 7">
    <name type="scientific">Brevibacterium sandarakinum</name>
    <dbReference type="NCBI Taxonomy" id="629680"/>
    <lineage>
        <taxon>Bacteria</taxon>
        <taxon>Bacillati</taxon>
        <taxon>Actinomycetota</taxon>
        <taxon>Actinomycetes</taxon>
        <taxon>Micrococcales</taxon>
        <taxon>Brevibacteriaceae</taxon>
        <taxon>Brevibacterium</taxon>
    </lineage>
</organism>
<evidence type="ECO:0000313" key="7">
    <source>
        <dbReference type="Proteomes" id="UP000199700"/>
    </source>
</evidence>
<comment type="similarity">
    <text evidence="1">Belongs to the arginase family. Agmatinase subfamily.</text>
</comment>
<dbReference type="InterPro" id="IPR006035">
    <property type="entry name" value="Ureohydrolase"/>
</dbReference>
<evidence type="ECO:0000256" key="3">
    <source>
        <dbReference type="ARBA" id="ARBA00022801"/>
    </source>
</evidence>
<dbReference type="PROSITE" id="PS01053">
    <property type="entry name" value="ARGINASE_1"/>
    <property type="match status" value="1"/>
</dbReference>
<dbReference type="GO" id="GO:0046872">
    <property type="term" value="F:metal ion binding"/>
    <property type="evidence" value="ECO:0007669"/>
    <property type="project" value="UniProtKB-KW"/>
</dbReference>
<evidence type="ECO:0000256" key="2">
    <source>
        <dbReference type="ARBA" id="ARBA00022723"/>
    </source>
</evidence>
<accession>A0A1H1NM93</accession>
<keyword evidence="3 5" id="KW-0378">Hydrolase</keyword>
<dbReference type="GO" id="GO:0008783">
    <property type="term" value="F:agmatinase activity"/>
    <property type="evidence" value="ECO:0007669"/>
    <property type="project" value="TreeGrafter"/>
</dbReference>
<feature type="binding site" evidence="4">
    <location>
        <position position="245"/>
    </location>
    <ligand>
        <name>Mn(2+)</name>
        <dbReference type="ChEBI" id="CHEBI:29035"/>
        <label>1</label>
    </ligand>
</feature>
<dbReference type="AlphaFoldDB" id="A0A1H1NM93"/>
<protein>
    <submittedName>
        <fullName evidence="6">Formiminoglutamase</fullName>
    </submittedName>
</protein>
<dbReference type="GO" id="GO:0033389">
    <property type="term" value="P:putrescine biosynthetic process from arginine, via agmatine"/>
    <property type="evidence" value="ECO:0007669"/>
    <property type="project" value="TreeGrafter"/>
</dbReference>
<keyword evidence="7" id="KW-1185">Reference proteome</keyword>
<dbReference type="PANTHER" id="PTHR11358">
    <property type="entry name" value="ARGINASE/AGMATINASE"/>
    <property type="match status" value="1"/>
</dbReference>
<dbReference type="PIRSF" id="PIRSF036979">
    <property type="entry name" value="Arginase"/>
    <property type="match status" value="1"/>
</dbReference>
<dbReference type="SUPFAM" id="SSF52768">
    <property type="entry name" value="Arginase/deacetylase"/>
    <property type="match status" value="1"/>
</dbReference>
<dbReference type="EMBL" id="LT629739">
    <property type="protein sequence ID" value="SDR99449.1"/>
    <property type="molecule type" value="Genomic_DNA"/>
</dbReference>
<evidence type="ECO:0000256" key="4">
    <source>
        <dbReference type="PIRSR" id="PIRSR036979-1"/>
    </source>
</evidence>
<dbReference type="RefSeq" id="WP_092103658.1">
    <property type="nucleotide sequence ID" value="NZ_LT629739.1"/>
</dbReference>
<dbReference type="Pfam" id="PF00491">
    <property type="entry name" value="Arginase"/>
    <property type="match status" value="1"/>
</dbReference>
<dbReference type="PROSITE" id="PS51409">
    <property type="entry name" value="ARGINASE_2"/>
    <property type="match status" value="1"/>
</dbReference>
<sequence>MPTSSEPADSVSPRPILNGFLGLPTFDATHIQAQFNQVDAVIIGLPWDGGTTGLPGQRHGPEIVRKFSPSLGFSLDSESHLHGVRDPLSGAEILGRRQIFDLGDLGGIPLDPRIDRASYYQIAQETAYRAARIASVPVFIGGDHSVTAATVTGVSRALEGPLHLVCFDAHCDVGPVSESVTNYGQLTHANFVNYLATTGSIAGADIVGVRAPLPGSHFPLPKGVHCRSSATDLPDMDAPTFLSIDMDVLSPEAFPATGHPEPGGSGLTELVQEVNSVCSIYNIVGIDIVETTYSDRWSEEAGRTVAALLLATLRAVFGDN</sequence>
<dbReference type="Proteomes" id="UP000199700">
    <property type="component" value="Chromosome"/>
</dbReference>
<dbReference type="Gene3D" id="3.40.800.10">
    <property type="entry name" value="Ureohydrolase domain"/>
    <property type="match status" value="1"/>
</dbReference>
<keyword evidence="4" id="KW-0464">Manganese</keyword>
<evidence type="ECO:0000256" key="5">
    <source>
        <dbReference type="RuleBase" id="RU003684"/>
    </source>
</evidence>